<name>A0A5C6NXT6_9TELE</name>
<dbReference type="InterPro" id="IPR042235">
    <property type="entry name" value="ZP-C_dom"/>
</dbReference>
<organism evidence="5 6">
    <name type="scientific">Takifugu flavidus</name>
    <name type="common">sansaifugu</name>
    <dbReference type="NCBI Taxonomy" id="433684"/>
    <lineage>
        <taxon>Eukaryota</taxon>
        <taxon>Metazoa</taxon>
        <taxon>Chordata</taxon>
        <taxon>Craniata</taxon>
        <taxon>Vertebrata</taxon>
        <taxon>Euteleostomi</taxon>
        <taxon>Actinopterygii</taxon>
        <taxon>Neopterygii</taxon>
        <taxon>Teleostei</taxon>
        <taxon>Neoteleostei</taxon>
        <taxon>Acanthomorphata</taxon>
        <taxon>Eupercaria</taxon>
        <taxon>Tetraodontiformes</taxon>
        <taxon>Tetradontoidea</taxon>
        <taxon>Tetraodontidae</taxon>
        <taxon>Takifugu</taxon>
    </lineage>
</organism>
<dbReference type="Proteomes" id="UP000324091">
    <property type="component" value="Chromosome 16"/>
</dbReference>
<dbReference type="SMART" id="SM00241">
    <property type="entry name" value="ZP"/>
    <property type="match status" value="1"/>
</dbReference>
<evidence type="ECO:0000313" key="5">
    <source>
        <dbReference type="EMBL" id="TWW72324.1"/>
    </source>
</evidence>
<evidence type="ECO:0000256" key="2">
    <source>
        <dbReference type="SAM" id="MobiDB-lite"/>
    </source>
</evidence>
<evidence type="ECO:0000259" key="4">
    <source>
        <dbReference type="PROSITE" id="PS51034"/>
    </source>
</evidence>
<proteinExistence type="predicted"/>
<feature type="domain" description="ZP" evidence="4">
    <location>
        <begin position="83"/>
        <end position="322"/>
    </location>
</feature>
<dbReference type="EMBL" id="RHFK02000008">
    <property type="protein sequence ID" value="TWW72324.1"/>
    <property type="molecule type" value="Genomic_DNA"/>
</dbReference>
<evidence type="ECO:0000313" key="6">
    <source>
        <dbReference type="Proteomes" id="UP000324091"/>
    </source>
</evidence>
<feature type="region of interest" description="Disordered" evidence="2">
    <location>
        <begin position="449"/>
        <end position="468"/>
    </location>
</feature>
<dbReference type="Gene3D" id="2.60.40.4100">
    <property type="entry name" value="Zona pellucida, ZP-C domain"/>
    <property type="match status" value="1"/>
</dbReference>
<sequence length="586" mass="64664">MGTAEVFLCVFAGCFVAARAVINQDGMFPLHHPGFFENLFLFDQNFDFPQYDTIFSSSQTQRPVFHMLGQLPSISGLPKVEVFCDEAMLSVLVEKRAGHVVLTADALQLGDNCYSNQDLPNQHAFIYGVDECGTARVVENGVEAFTNTLWINWMKPQMWGPVSSSVHLSCGHKRLFPHPSVFVSTHPDEGAMTRFNFRAMNASWTGQAESIIYERGQLIHFQISAKTGPEQQLFIQSCFISASEEPHSRGRHAIVANKGCATLLDSSHSAVRFVASMRPNVTNFVLNTSYIIPEPFIHCTVLVSDLGTTPGSKSCNYDVTQFRWEDLSGAKDVCACCGSRCRGLSLKNVPDEAKAVLTIGPFVVEDVKSPLHPPETSEAFDNDLMQSDSSAAVDWVGSEVSGNRFAGTPGDVVVVSQNPAAALALWLPGELKEGLEQADDFKEQVESHTLKNDPFGEQDSVQKQESENSNANEFDIFAKLVESPAKIWRAKIDLFGKRSAGEDGLPPEEEVPDMDDSEALSERQVGPAIRSKLRFSKGTDGSQTLSYEEEVLRKSDDEGDCAMRKRGRRGLRSVFLDLIRRLDKAE</sequence>
<dbReference type="AlphaFoldDB" id="A0A5C6NXT6"/>
<dbReference type="Pfam" id="PF00100">
    <property type="entry name" value="Zona_pellucida"/>
    <property type="match status" value="1"/>
</dbReference>
<evidence type="ECO:0000256" key="3">
    <source>
        <dbReference type="SAM" id="SignalP"/>
    </source>
</evidence>
<keyword evidence="6" id="KW-1185">Reference proteome</keyword>
<reference evidence="5 6" key="1">
    <citation type="submission" date="2019-04" db="EMBL/GenBank/DDBJ databases">
        <title>Chromosome genome assembly for Takifugu flavidus.</title>
        <authorList>
            <person name="Xiao S."/>
        </authorList>
    </citation>
    <scope>NUCLEOTIDE SEQUENCE [LARGE SCALE GENOMIC DNA]</scope>
    <source>
        <strain evidence="5">HTHZ2018</strain>
        <tissue evidence="5">Muscle</tissue>
    </source>
</reference>
<keyword evidence="1" id="KW-1015">Disulfide bond</keyword>
<dbReference type="GO" id="GO:2000344">
    <property type="term" value="P:positive regulation of acrosome reaction"/>
    <property type="evidence" value="ECO:0007669"/>
    <property type="project" value="TreeGrafter"/>
</dbReference>
<comment type="caution">
    <text evidence="5">The sequence shown here is derived from an EMBL/GenBank/DDBJ whole genome shotgun (WGS) entry which is preliminary data.</text>
</comment>
<gene>
    <name evidence="5" type="ORF">D4764_16G0008210</name>
</gene>
<feature type="compositionally biased region" description="Acidic residues" evidence="2">
    <location>
        <begin position="505"/>
        <end position="519"/>
    </location>
</feature>
<dbReference type="GO" id="GO:0007339">
    <property type="term" value="P:binding of sperm to zona pellucida"/>
    <property type="evidence" value="ECO:0007669"/>
    <property type="project" value="TreeGrafter"/>
</dbReference>
<feature type="chain" id="PRO_5022769382" description="ZP domain-containing protein" evidence="3">
    <location>
        <begin position="21"/>
        <end position="586"/>
    </location>
</feature>
<dbReference type="GO" id="GO:0031012">
    <property type="term" value="C:extracellular matrix"/>
    <property type="evidence" value="ECO:0007669"/>
    <property type="project" value="TreeGrafter"/>
</dbReference>
<feature type="signal peptide" evidence="3">
    <location>
        <begin position="1"/>
        <end position="20"/>
    </location>
</feature>
<feature type="region of interest" description="Disordered" evidence="2">
    <location>
        <begin position="498"/>
        <end position="558"/>
    </location>
</feature>
<dbReference type="InterPro" id="IPR001507">
    <property type="entry name" value="ZP_dom"/>
</dbReference>
<dbReference type="FunFam" id="2.60.40.4100:FF:000002">
    <property type="entry name" value="Zona pellucida sperm-binding protein 3"/>
    <property type="match status" value="1"/>
</dbReference>
<dbReference type="PROSITE" id="PS51034">
    <property type="entry name" value="ZP_2"/>
    <property type="match status" value="1"/>
</dbReference>
<dbReference type="InterPro" id="IPR055355">
    <property type="entry name" value="ZP-C"/>
</dbReference>
<keyword evidence="3" id="KW-0732">Signal</keyword>
<protein>
    <recommendedName>
        <fullName evidence="4">ZP domain-containing protein</fullName>
    </recommendedName>
</protein>
<dbReference type="PANTHER" id="PTHR11576">
    <property type="entry name" value="ZONA PELLUCIDA SPERM-BINDING PROTEIN 3"/>
    <property type="match status" value="1"/>
</dbReference>
<accession>A0A5C6NXT6</accession>
<dbReference type="PANTHER" id="PTHR11576:SF18">
    <property type="entry name" value="ZONA PELLUCIDA PROTEIN C"/>
    <property type="match status" value="1"/>
</dbReference>
<evidence type="ECO:0000256" key="1">
    <source>
        <dbReference type="ARBA" id="ARBA00023157"/>
    </source>
</evidence>
<dbReference type="GO" id="GO:0035803">
    <property type="term" value="P:egg coat formation"/>
    <property type="evidence" value="ECO:0007669"/>
    <property type="project" value="TreeGrafter"/>
</dbReference>
<dbReference type="GO" id="GO:0032190">
    <property type="term" value="F:acrosin binding"/>
    <property type="evidence" value="ECO:0007669"/>
    <property type="project" value="TreeGrafter"/>
</dbReference>